<feature type="domain" description="Transposase IS204/IS1001/IS1096/IS1165 DDE" evidence="1">
    <location>
        <begin position="162"/>
        <end position="411"/>
    </location>
</feature>
<dbReference type="Pfam" id="PF01610">
    <property type="entry name" value="DDE_Tnp_ISL3"/>
    <property type="match status" value="1"/>
</dbReference>
<gene>
    <name evidence="2" type="ORF">IV88_GL001589</name>
</gene>
<dbReference type="PANTHER" id="PTHR33498">
    <property type="entry name" value="TRANSPOSASE FOR INSERTION SEQUENCE ELEMENT IS1557"/>
    <property type="match status" value="1"/>
</dbReference>
<dbReference type="PATRIC" id="fig|480391.4.peg.1618"/>
<evidence type="ECO:0000259" key="1">
    <source>
        <dbReference type="Pfam" id="PF01610"/>
    </source>
</evidence>
<dbReference type="InterPro" id="IPR002560">
    <property type="entry name" value="Transposase_DDE"/>
</dbReference>
<organism evidence="2 3">
    <name type="scientific">Pediococcus argentinicus</name>
    <dbReference type="NCBI Taxonomy" id="480391"/>
    <lineage>
        <taxon>Bacteria</taxon>
        <taxon>Bacillati</taxon>
        <taxon>Bacillota</taxon>
        <taxon>Bacilli</taxon>
        <taxon>Lactobacillales</taxon>
        <taxon>Lactobacillaceae</taxon>
        <taxon>Pediococcus</taxon>
    </lineage>
</organism>
<name>A0A0R2N3J8_9LACO</name>
<comment type="caution">
    <text evidence="2">The sequence shown here is derived from an EMBL/GenBank/DDBJ whole genome shotgun (WGS) entry which is preliminary data.</text>
</comment>
<accession>A0A0R2N3J8</accession>
<evidence type="ECO:0000313" key="2">
    <source>
        <dbReference type="EMBL" id="KRO20228.1"/>
    </source>
</evidence>
<proteinExistence type="predicted"/>
<dbReference type="EMBL" id="JQCQ01000069">
    <property type="protein sequence ID" value="KRO20228.1"/>
    <property type="molecule type" value="Genomic_DNA"/>
</dbReference>
<dbReference type="InterPro" id="IPR047951">
    <property type="entry name" value="Transpos_ISL3"/>
</dbReference>
<dbReference type="AlphaFoldDB" id="A0A0R2N3J8"/>
<sequence length="430" mass="50333">MDNNTKVLLGIKDKNIKIINNTVSLPEGSSTLILSGILDYRPKYCPKCGIIDSTQIIRFGWRHTTVRLPRNFERDVSLKLKRRYFKCKSCNKYFLAETDLVPKNCSISYNTRLACIEKLSDTVSMKHIAKEVSTSDSFVGRTLMNSQRDFRPDLNNLPQVILMDEIKSTKSAEGAMSFEFMDADTHRLIDVLDARTQYHIEQYFKRYTTKALQSVKVIVTDMNYTYPKLVQSIFPNAIVVTDRFHIINNVVRGFNKTRIQVMKNLNISSIQYKALKKYWKLLLKPATKLDFKNFHSWTYNKKMLCETDFIDWLLSFDPQLESGYEVLQRIMASVKSNDWQEFQYAINSNQNLSETMETPLSTLRINQDYVFNAFKNKTYSNGPLEGTNNKIKLIKRTGYGFRSFFRFRLRILITFKFKYQKKSSHKVTKL</sequence>
<evidence type="ECO:0000313" key="3">
    <source>
        <dbReference type="Proteomes" id="UP000051249"/>
    </source>
</evidence>
<dbReference type="Proteomes" id="UP000051249">
    <property type="component" value="Unassembled WGS sequence"/>
</dbReference>
<keyword evidence="3" id="KW-1185">Reference proteome</keyword>
<reference evidence="2 3" key="1">
    <citation type="journal article" date="2015" name="Genome Announc.">
        <title>Expanding the biotechnology potential of lactobacilli through comparative genomics of 213 strains and associated genera.</title>
        <authorList>
            <person name="Sun Z."/>
            <person name="Harris H.M."/>
            <person name="McCann A."/>
            <person name="Guo C."/>
            <person name="Argimon S."/>
            <person name="Zhang W."/>
            <person name="Yang X."/>
            <person name="Jeffery I.B."/>
            <person name="Cooney J.C."/>
            <person name="Kagawa T.F."/>
            <person name="Liu W."/>
            <person name="Song Y."/>
            <person name="Salvetti E."/>
            <person name="Wrobel A."/>
            <person name="Rasinkangas P."/>
            <person name="Parkhill J."/>
            <person name="Rea M.C."/>
            <person name="O'Sullivan O."/>
            <person name="Ritari J."/>
            <person name="Douillard F.P."/>
            <person name="Paul Ross R."/>
            <person name="Yang R."/>
            <person name="Briner A.E."/>
            <person name="Felis G.E."/>
            <person name="de Vos W.M."/>
            <person name="Barrangou R."/>
            <person name="Klaenhammer T.R."/>
            <person name="Caufield P.W."/>
            <person name="Cui Y."/>
            <person name="Zhang H."/>
            <person name="O'Toole P.W."/>
        </authorList>
    </citation>
    <scope>NUCLEOTIDE SEQUENCE [LARGE SCALE GENOMIC DNA]</scope>
    <source>
        <strain evidence="2 3">DSM 23026</strain>
    </source>
</reference>
<dbReference type="PANTHER" id="PTHR33498:SF1">
    <property type="entry name" value="TRANSPOSASE FOR INSERTION SEQUENCE ELEMENT IS1557"/>
    <property type="match status" value="1"/>
</dbReference>
<dbReference type="NCBIfam" id="NF033550">
    <property type="entry name" value="transpos_ISL3"/>
    <property type="match status" value="1"/>
</dbReference>
<dbReference type="RefSeq" id="WP_057800540.1">
    <property type="nucleotide sequence ID" value="NZ_JQCQ01000069.1"/>
</dbReference>
<protein>
    <recommendedName>
        <fullName evidence="1">Transposase IS204/IS1001/IS1096/IS1165 DDE domain-containing protein</fullName>
    </recommendedName>
</protein>